<evidence type="ECO:0000313" key="3">
    <source>
        <dbReference type="EMBL" id="CAF3903019.1"/>
    </source>
</evidence>
<comment type="caution">
    <text evidence="2">The sequence shown here is derived from an EMBL/GenBank/DDBJ whole genome shotgun (WGS) entry which is preliminary data.</text>
</comment>
<reference evidence="2" key="1">
    <citation type="submission" date="2021-02" db="EMBL/GenBank/DDBJ databases">
        <authorList>
            <person name="Nowell W R."/>
        </authorList>
    </citation>
    <scope>NUCLEOTIDE SEQUENCE</scope>
</reference>
<sequence>MTSSTTQKTLCVTCGKISGCFTCRECQKDFCKLHVAEHQQELSKQLDDLTLDHDQFRHSLIEHTQQQSQHHSYIKQIDEWEQESINKIHYVATDA</sequence>
<accession>A0A813SXM5</accession>
<dbReference type="OrthoDB" id="10043161at2759"/>
<name>A0A813SXM5_9BILA</name>
<dbReference type="EMBL" id="CAJNOO010000009">
    <property type="protein sequence ID" value="CAF0737976.1"/>
    <property type="molecule type" value="Genomic_DNA"/>
</dbReference>
<dbReference type="Proteomes" id="UP000663889">
    <property type="component" value="Unassembled WGS sequence"/>
</dbReference>
<protein>
    <recommendedName>
        <fullName evidence="6">B box-type domain-containing protein</fullName>
    </recommendedName>
</protein>
<dbReference type="Proteomes" id="UP000663823">
    <property type="component" value="Unassembled WGS sequence"/>
</dbReference>
<dbReference type="Proteomes" id="UP000663874">
    <property type="component" value="Unassembled WGS sequence"/>
</dbReference>
<dbReference type="EMBL" id="CAJNOU010000013">
    <property type="protein sequence ID" value="CAF0804087.1"/>
    <property type="molecule type" value="Genomic_DNA"/>
</dbReference>
<gene>
    <name evidence="4" type="ORF">FNK824_LOCUS26407</name>
    <name evidence="3" type="ORF">OTI717_LOCUS23888</name>
    <name evidence="1" type="ORF">RFH988_LOCUS559</name>
    <name evidence="2" type="ORF">SEV965_LOCUS781</name>
</gene>
<dbReference type="EMBL" id="CAJOBE010006525">
    <property type="protein sequence ID" value="CAF4009330.1"/>
    <property type="molecule type" value="Genomic_DNA"/>
</dbReference>
<dbReference type="Proteomes" id="UP000663882">
    <property type="component" value="Unassembled WGS sequence"/>
</dbReference>
<evidence type="ECO:0000313" key="1">
    <source>
        <dbReference type="EMBL" id="CAF0737976.1"/>
    </source>
</evidence>
<dbReference type="AlphaFoldDB" id="A0A813SXM5"/>
<evidence type="ECO:0000313" key="2">
    <source>
        <dbReference type="EMBL" id="CAF0804087.1"/>
    </source>
</evidence>
<evidence type="ECO:0008006" key="6">
    <source>
        <dbReference type="Google" id="ProtNLM"/>
    </source>
</evidence>
<dbReference type="EMBL" id="CAJOAX010004374">
    <property type="protein sequence ID" value="CAF3903019.1"/>
    <property type="molecule type" value="Genomic_DNA"/>
</dbReference>
<evidence type="ECO:0000313" key="4">
    <source>
        <dbReference type="EMBL" id="CAF4009330.1"/>
    </source>
</evidence>
<proteinExistence type="predicted"/>
<organism evidence="2 5">
    <name type="scientific">Rotaria sordida</name>
    <dbReference type="NCBI Taxonomy" id="392033"/>
    <lineage>
        <taxon>Eukaryota</taxon>
        <taxon>Metazoa</taxon>
        <taxon>Spiralia</taxon>
        <taxon>Gnathifera</taxon>
        <taxon>Rotifera</taxon>
        <taxon>Eurotatoria</taxon>
        <taxon>Bdelloidea</taxon>
        <taxon>Philodinida</taxon>
        <taxon>Philodinidae</taxon>
        <taxon>Rotaria</taxon>
    </lineage>
</organism>
<evidence type="ECO:0000313" key="5">
    <source>
        <dbReference type="Proteomes" id="UP000663889"/>
    </source>
</evidence>